<dbReference type="FunFam" id="2.60.40.60:FF:000058">
    <property type="entry name" value="FAT atypical cadherin 3"/>
    <property type="match status" value="1"/>
</dbReference>
<name>A0A2A2LC93_9BILA</name>
<feature type="domain" description="Cadherin" evidence="14">
    <location>
        <begin position="381"/>
        <end position="453"/>
    </location>
</feature>
<evidence type="ECO:0000256" key="5">
    <source>
        <dbReference type="ARBA" id="ARBA00022737"/>
    </source>
</evidence>
<organism evidence="15 16">
    <name type="scientific">Diploscapter pachys</name>
    <dbReference type="NCBI Taxonomy" id="2018661"/>
    <lineage>
        <taxon>Eukaryota</taxon>
        <taxon>Metazoa</taxon>
        <taxon>Ecdysozoa</taxon>
        <taxon>Nematoda</taxon>
        <taxon>Chromadorea</taxon>
        <taxon>Rhabditida</taxon>
        <taxon>Rhabditina</taxon>
        <taxon>Rhabditomorpha</taxon>
        <taxon>Rhabditoidea</taxon>
        <taxon>Rhabditidae</taxon>
        <taxon>Diploscapter</taxon>
    </lineage>
</organism>
<dbReference type="InterPro" id="IPR002126">
    <property type="entry name" value="Cadherin-like_dom"/>
</dbReference>
<dbReference type="GO" id="GO:0005886">
    <property type="term" value="C:plasma membrane"/>
    <property type="evidence" value="ECO:0007669"/>
    <property type="project" value="UniProtKB-SubCell"/>
</dbReference>
<feature type="domain" description="Cadherin" evidence="14">
    <location>
        <begin position="155"/>
        <end position="260"/>
    </location>
</feature>
<dbReference type="InterPro" id="IPR020894">
    <property type="entry name" value="Cadherin_CS"/>
</dbReference>
<dbReference type="CDD" id="cd11304">
    <property type="entry name" value="Cadherin_repeat"/>
    <property type="match status" value="7"/>
</dbReference>
<feature type="domain" description="Cadherin" evidence="14">
    <location>
        <begin position="733"/>
        <end position="833"/>
    </location>
</feature>
<keyword evidence="6 12" id="KW-0106">Calcium</keyword>
<evidence type="ECO:0000256" key="8">
    <source>
        <dbReference type="ARBA" id="ARBA00022989"/>
    </source>
</evidence>
<dbReference type="PROSITE" id="PS00232">
    <property type="entry name" value="CADHERIN_1"/>
    <property type="match status" value="5"/>
</dbReference>
<keyword evidence="9 13" id="KW-0472">Membrane</keyword>
<feature type="domain" description="Cadherin" evidence="14">
    <location>
        <begin position="454"/>
        <end position="544"/>
    </location>
</feature>
<evidence type="ECO:0000256" key="7">
    <source>
        <dbReference type="ARBA" id="ARBA00022889"/>
    </source>
</evidence>
<proteinExistence type="predicted"/>
<dbReference type="Pfam" id="PF00028">
    <property type="entry name" value="Cadherin"/>
    <property type="match status" value="3"/>
</dbReference>
<keyword evidence="10" id="KW-1015">Disulfide bond</keyword>
<evidence type="ECO:0000259" key="14">
    <source>
        <dbReference type="PROSITE" id="PS50268"/>
    </source>
</evidence>
<keyword evidence="8 13" id="KW-1133">Transmembrane helix</keyword>
<gene>
    <name evidence="15" type="ORF">WR25_26627</name>
</gene>
<dbReference type="SMART" id="SM00112">
    <property type="entry name" value="CA"/>
    <property type="match status" value="9"/>
</dbReference>
<dbReference type="EMBL" id="LIAE01006933">
    <property type="protein sequence ID" value="PAV83708.1"/>
    <property type="molecule type" value="Genomic_DNA"/>
</dbReference>
<evidence type="ECO:0000256" key="11">
    <source>
        <dbReference type="ARBA" id="ARBA00023180"/>
    </source>
</evidence>
<dbReference type="Gene3D" id="2.60.40.60">
    <property type="entry name" value="Cadherins"/>
    <property type="match status" value="10"/>
</dbReference>
<dbReference type="GO" id="GO:0007156">
    <property type="term" value="P:homophilic cell adhesion via plasma membrane adhesion molecules"/>
    <property type="evidence" value="ECO:0007669"/>
    <property type="project" value="InterPro"/>
</dbReference>
<keyword evidence="3 13" id="KW-0812">Transmembrane</keyword>
<accession>A0A2A2LC93</accession>
<dbReference type="Proteomes" id="UP000218231">
    <property type="component" value="Unassembled WGS sequence"/>
</dbReference>
<evidence type="ECO:0000256" key="3">
    <source>
        <dbReference type="ARBA" id="ARBA00022692"/>
    </source>
</evidence>
<comment type="subcellular location">
    <subcellularLocation>
        <location evidence="1">Membrane</location>
        <topology evidence="1">Single-pass membrane protein</topology>
    </subcellularLocation>
</comment>
<dbReference type="PRINTS" id="PR00205">
    <property type="entry name" value="CADHERIN"/>
</dbReference>
<dbReference type="STRING" id="2018661.A0A2A2LC93"/>
<feature type="domain" description="Cadherin" evidence="14">
    <location>
        <begin position="42"/>
        <end position="153"/>
    </location>
</feature>
<dbReference type="SUPFAM" id="SSF49313">
    <property type="entry name" value="Cadherin-like"/>
    <property type="match status" value="10"/>
</dbReference>
<evidence type="ECO:0000256" key="1">
    <source>
        <dbReference type="ARBA" id="ARBA00004167"/>
    </source>
</evidence>
<feature type="transmembrane region" description="Helical" evidence="13">
    <location>
        <begin position="1439"/>
        <end position="1460"/>
    </location>
</feature>
<dbReference type="OrthoDB" id="5799622at2759"/>
<feature type="domain" description="Cadherin" evidence="14">
    <location>
        <begin position="1239"/>
        <end position="1350"/>
    </location>
</feature>
<evidence type="ECO:0000313" key="16">
    <source>
        <dbReference type="Proteomes" id="UP000218231"/>
    </source>
</evidence>
<dbReference type="PANTHER" id="PTHR24026:SF136">
    <property type="entry name" value="PROTOCADHERIN-23"/>
    <property type="match status" value="1"/>
</dbReference>
<dbReference type="GO" id="GO:0005509">
    <property type="term" value="F:calcium ion binding"/>
    <property type="evidence" value="ECO:0007669"/>
    <property type="project" value="UniProtKB-UniRule"/>
</dbReference>
<feature type="domain" description="Cadherin" evidence="14">
    <location>
        <begin position="943"/>
        <end position="1044"/>
    </location>
</feature>
<evidence type="ECO:0000256" key="4">
    <source>
        <dbReference type="ARBA" id="ARBA00022729"/>
    </source>
</evidence>
<evidence type="ECO:0000256" key="9">
    <source>
        <dbReference type="ARBA" id="ARBA00023136"/>
    </source>
</evidence>
<evidence type="ECO:0000256" key="6">
    <source>
        <dbReference type="ARBA" id="ARBA00022837"/>
    </source>
</evidence>
<feature type="domain" description="Cadherin" evidence="14">
    <location>
        <begin position="835"/>
        <end position="941"/>
    </location>
</feature>
<protein>
    <recommendedName>
        <fullName evidence="14">Cadherin domain-containing protein</fullName>
    </recommendedName>
</protein>
<comment type="caution">
    <text evidence="15">The sequence shown here is derived from an EMBL/GenBank/DDBJ whole genome shotgun (WGS) entry which is preliminary data.</text>
</comment>
<keyword evidence="5" id="KW-0677">Repeat</keyword>
<evidence type="ECO:0000256" key="10">
    <source>
        <dbReference type="ARBA" id="ARBA00023157"/>
    </source>
</evidence>
<keyword evidence="2" id="KW-0245">EGF-like domain</keyword>
<keyword evidence="4" id="KW-0732">Signal</keyword>
<dbReference type="InterPro" id="IPR015919">
    <property type="entry name" value="Cadherin-like_sf"/>
</dbReference>
<dbReference type="PANTHER" id="PTHR24026">
    <property type="entry name" value="FAT ATYPICAL CADHERIN-RELATED"/>
    <property type="match status" value="1"/>
</dbReference>
<sequence length="1527" mass="170098">MKENPDGTHGQSFSLVIGGPRKSRATLDIQVVDVNDNAPQFFTSPTVYRVPENTPVGTVVAKIRSRDPDTGVSGIPRYHIDNEHFSLDRRKCANMECWTNLKLAKELNFEKQDFHEITVTAKDGDPHHSNRTNEASQVITVHVVDVQDERPIFETDFRQPILIDPSMKIGDKIIQIKAVDGDKSVDKKHGIIYSISKNNFLAINEKTGVVTLKDVLYEGASIQVEITAKEDAPDGMMTSAGLVVEMLKSNRGDIRKLPRVPCGRPDYEFHIDEHGFGEAPLIELKDGVRLPELHIEGSELFSLSPSVTDNAFLLAVLHPESLKQFQKFYIVSPQGRCEVKVYYDEKSNKATESAEKLSFEHDTFLFYAIENHKPTILGKVNISTSTPVNFTIVNNYSLFSISENGTIKSLAPLDREARSQYPLAVRAVSPDGQIAECQGSIFVKDINDNSPVFEQNEYVIEIDEGKRIKFKVTASDPDQGSNGEIEYSIDEPTDSVPIDTSNGVLFLGPLDRDTMEADHFNITVRATDKGTPPRSTTTKVRVIVKVIGLISAEDTDATSPNNYIHYTTNDTRFRVTDDGEIVYAGDRTLSLNSFAKFTVTASDGGNPSHNSTAVVIINEHKARANETGNELRTQIMTNATEQRSEIPWANAGMTGYRYVLMRATAKHYPDSEVSKWVEIDETTGKIHTKRYIDPRKVKEVKLYISMHKGKREIPVELIINVVDPTVTNSPYFEKGNYKTTIPEGGRPGEQLLEIKALGVEDETKLKYTLNIAEGPQNHLRIDEKGIVRATKVLDFEAYRRISGTVIAEYNETARATTNFTLILTDINDNRPIFKNNSVFTTVIDESAPIGTVLDLPYPLAVDVDKGRHGQLQFSISGGDLNFRINERNSSISLVSKLDFETQRVHSITVRCIDNYGEDPSNEAFASVTIMVKDSNDNAPVIHNSDLMHLTVSEDAIVGTLITVISVTDADDGNKQKVSLDANQTLFRIDDEGKLLVAEKLTGHAGQRFCSTIIATDSGSPPQTRTFPYCVTVYPASNDHHNPLILFPKPNSIHYFDENIEYEELLKITVLEEPTMENISYKLDKTFKKDWELFTINSNGSLKAKAPFDFEKKTVHELRVQACRQSNCSSNHIFVSVNDRNDNCPIFPKQDLRLSVVENEKGRRQVSRIPAALDGDFHSDNTKVCYTVDSPLFFFVDPTIPISAYDCLLSCRDPHKPANGTIMGLVDVIDVNDNFPRFTQRVYYATVVQGQATPGSHLTTVIATDPDEEREGLRYSIRGQVKAPKQIYSANNSPISIDPTTGELTANDVLKENSYSFTVSAIDSAKHEDTASISVVTYAQQAELIFDSPFESIVKNEKHIVSLLSNASSLTAIIDRCRQNSNFTLILAHFLDKEGHFVDVDTALSLLMNSNTTARRELRHSFGLRDAFAPKPLASSRTPFVLALGACGLAFVLCFAICLWCRERRSYDEKIRQLSVQAAFHHGVTIRPPPTLKKSMYMDLSPPTITAIKTSRGFPPVAHPAALQSTEL</sequence>
<feature type="domain" description="Cadherin" evidence="14">
    <location>
        <begin position="20"/>
        <end position="41"/>
    </location>
</feature>
<keyword evidence="11" id="KW-0325">Glycoprotein</keyword>
<keyword evidence="7" id="KW-0130">Cell adhesion</keyword>
<evidence type="ECO:0000256" key="13">
    <source>
        <dbReference type="SAM" id="Phobius"/>
    </source>
</evidence>
<reference evidence="15 16" key="1">
    <citation type="journal article" date="2017" name="Curr. Biol.">
        <title>Genome architecture and evolution of a unichromosomal asexual nematode.</title>
        <authorList>
            <person name="Fradin H."/>
            <person name="Zegar C."/>
            <person name="Gutwein M."/>
            <person name="Lucas J."/>
            <person name="Kovtun M."/>
            <person name="Corcoran D."/>
            <person name="Baugh L.R."/>
            <person name="Kiontke K."/>
            <person name="Gunsalus K."/>
            <person name="Fitch D.H."/>
            <person name="Piano F."/>
        </authorList>
    </citation>
    <scope>NUCLEOTIDE SEQUENCE [LARGE SCALE GENOMIC DNA]</scope>
    <source>
        <strain evidence="15">PF1309</strain>
    </source>
</reference>
<evidence type="ECO:0000256" key="12">
    <source>
        <dbReference type="PROSITE-ProRule" id="PRU00043"/>
    </source>
</evidence>
<keyword evidence="16" id="KW-1185">Reference proteome</keyword>
<evidence type="ECO:0000256" key="2">
    <source>
        <dbReference type="ARBA" id="ARBA00022536"/>
    </source>
</evidence>
<dbReference type="PROSITE" id="PS50268">
    <property type="entry name" value="CADHERIN_2"/>
    <property type="match status" value="10"/>
</dbReference>
<evidence type="ECO:0000313" key="15">
    <source>
        <dbReference type="EMBL" id="PAV83708.1"/>
    </source>
</evidence>
<feature type="domain" description="Cadherin" evidence="14">
    <location>
        <begin position="1078"/>
        <end position="1146"/>
    </location>
</feature>